<dbReference type="Ensembl" id="ENSFCTT00005011445.1">
    <property type="protein sequence ID" value="ENSFCTP00005007103.1"/>
    <property type="gene ID" value="ENSFCTG00005004264.1"/>
</dbReference>
<dbReference type="InterPro" id="IPR029379">
    <property type="entry name" value="FAM163"/>
</dbReference>
<gene>
    <name evidence="6" type="primary">FAM163A</name>
</gene>
<evidence type="ECO:0000313" key="7">
    <source>
        <dbReference type="Proteomes" id="UP000823872"/>
    </source>
</evidence>
<keyword evidence="4" id="KW-1133">Transmembrane helix</keyword>
<reference evidence="6 7" key="1">
    <citation type="submission" date="2021-02" db="EMBL/GenBank/DDBJ databases">
        <title>Safari Cat Assemblies.</title>
        <authorList>
            <person name="Bredemeyer K.R."/>
            <person name="Murphy W.J."/>
        </authorList>
    </citation>
    <scope>NUCLEOTIDE SEQUENCE [LARGE SCALE GENOMIC DNA]</scope>
</reference>
<keyword evidence="3" id="KW-0812">Transmembrane</keyword>
<comment type="subcellular location">
    <subcellularLocation>
        <location evidence="1">Membrane</location>
        <topology evidence="1">Single-pass membrane protein</topology>
    </subcellularLocation>
</comment>
<name>A0ABI7WA59_FELCA</name>
<evidence type="ECO:0000256" key="5">
    <source>
        <dbReference type="ARBA" id="ARBA00023136"/>
    </source>
</evidence>
<accession>A0ABI7WA59</accession>
<dbReference type="GeneTree" id="ENSGT00940000159228"/>
<evidence type="ECO:0000256" key="1">
    <source>
        <dbReference type="ARBA" id="ARBA00004167"/>
    </source>
</evidence>
<evidence type="ECO:0000256" key="3">
    <source>
        <dbReference type="ARBA" id="ARBA00022692"/>
    </source>
</evidence>
<evidence type="ECO:0000313" key="6">
    <source>
        <dbReference type="Ensembl" id="ENSFCTP00005007103.1"/>
    </source>
</evidence>
<protein>
    <submittedName>
        <fullName evidence="6">Family with sequence similarity 163 member A</fullName>
    </submittedName>
</protein>
<comment type="similarity">
    <text evidence="2">Belongs to the FAM163 family.</text>
</comment>
<dbReference type="PANTHER" id="PTHR31914:SF2">
    <property type="entry name" value="PROTEIN FAM163A"/>
    <property type="match status" value="1"/>
</dbReference>
<proteinExistence type="inferred from homology"/>
<keyword evidence="7" id="KW-1185">Reference proteome</keyword>
<keyword evidence="5" id="KW-0472">Membrane</keyword>
<dbReference type="Proteomes" id="UP000823872">
    <property type="component" value="Chromosome F1"/>
</dbReference>
<evidence type="ECO:0000256" key="4">
    <source>
        <dbReference type="ARBA" id="ARBA00022989"/>
    </source>
</evidence>
<dbReference type="InterPro" id="IPR040281">
    <property type="entry name" value="FAM163A"/>
</dbReference>
<evidence type="ECO:0000256" key="2">
    <source>
        <dbReference type="ARBA" id="ARBA00006760"/>
    </source>
</evidence>
<dbReference type="PANTHER" id="PTHR31914">
    <property type="entry name" value="PROTEIN FAM163A"/>
    <property type="match status" value="1"/>
</dbReference>
<reference evidence="6" key="3">
    <citation type="submission" date="2025-09" db="UniProtKB">
        <authorList>
            <consortium name="Ensembl"/>
        </authorList>
    </citation>
    <scope>IDENTIFICATION</scope>
    <source>
        <strain evidence="6">breed Abyssinian</strain>
    </source>
</reference>
<sequence>MECGRHKLRGLGIGGGQREPCSPHTLYTLGSPKAVCWEDAGSLCCVACVSELSGVVGRASFWGDGKLLPAAPVLSSIGHTCPSSLPPRLSQPQPGANVLGSRGKEEGRYWSLKAGTVYWWNVGVWCCILVSTPGSSLHRVLRGQGRGCLCVLEGEHPALRHPSPLSPQYYCCKKSRAEDADEEEEEHDLPTHPRGPTCNACSSQALDGRGSLVPLTSEPCGQPCGAAAGHCTTCSPYSSPFYIRTADMVPNGGGGERLSFAPTYYKEGGPPTLKLAVPQSYPVTWPGSGREAFTNPRAISTDV</sequence>
<organism evidence="6 7">
    <name type="scientific">Felis catus</name>
    <name type="common">Cat</name>
    <name type="synonym">Felis silvestris catus</name>
    <dbReference type="NCBI Taxonomy" id="9685"/>
    <lineage>
        <taxon>Eukaryota</taxon>
        <taxon>Metazoa</taxon>
        <taxon>Chordata</taxon>
        <taxon>Craniata</taxon>
        <taxon>Vertebrata</taxon>
        <taxon>Euteleostomi</taxon>
        <taxon>Mammalia</taxon>
        <taxon>Eutheria</taxon>
        <taxon>Laurasiatheria</taxon>
        <taxon>Carnivora</taxon>
        <taxon>Feliformia</taxon>
        <taxon>Felidae</taxon>
        <taxon>Felinae</taxon>
        <taxon>Felis</taxon>
    </lineage>
</organism>
<reference evidence="6" key="2">
    <citation type="submission" date="2025-08" db="UniProtKB">
        <authorList>
            <consortium name="Ensembl"/>
        </authorList>
    </citation>
    <scope>IDENTIFICATION</scope>
    <source>
        <strain evidence="6">breed Abyssinian</strain>
    </source>
</reference>
<dbReference type="Pfam" id="PF15069">
    <property type="entry name" value="FAM163"/>
    <property type="match status" value="1"/>
</dbReference>